<reference evidence="1 2" key="1">
    <citation type="submission" date="2016-11" db="EMBL/GenBank/DDBJ databases">
        <title>Draft Genome Assembly of Colletotrichum chlorophyti a pathogen of herbaceous plants.</title>
        <authorList>
            <person name="Gan P."/>
            <person name="Narusaka M."/>
            <person name="Tsushima A."/>
            <person name="Narusaka Y."/>
            <person name="Takano Y."/>
            <person name="Shirasu K."/>
        </authorList>
    </citation>
    <scope>NUCLEOTIDE SEQUENCE [LARGE SCALE GENOMIC DNA]</scope>
    <source>
        <strain evidence="1 2">NTL11</strain>
    </source>
</reference>
<dbReference type="EMBL" id="MPGH01000240">
    <property type="protein sequence ID" value="OLN81891.1"/>
    <property type="molecule type" value="Genomic_DNA"/>
</dbReference>
<proteinExistence type="predicted"/>
<keyword evidence="2" id="KW-1185">Reference proteome</keyword>
<evidence type="ECO:0000313" key="2">
    <source>
        <dbReference type="Proteomes" id="UP000186583"/>
    </source>
</evidence>
<gene>
    <name evidence="1" type="ORF">CCHL11_07046</name>
</gene>
<protein>
    <submittedName>
        <fullName evidence="1">Uncharacterized protein</fullName>
    </submittedName>
</protein>
<dbReference type="OrthoDB" id="5236058at2759"/>
<sequence length="108" mass="11590">MAAYGFVVRHPSHISIVCPAYATKVLRSWAASTDGMEIYPSKSNTIGVADADGEVWDIIVKELASDDSFEMLETVDLSLGDGATTRVLTMPALVNQIAMARDLQGSEV</sequence>
<name>A0A1Q8RC39_9PEZI</name>
<accession>A0A1Q8RC39</accession>
<organism evidence="1 2">
    <name type="scientific">Colletotrichum chlorophyti</name>
    <dbReference type="NCBI Taxonomy" id="708187"/>
    <lineage>
        <taxon>Eukaryota</taxon>
        <taxon>Fungi</taxon>
        <taxon>Dikarya</taxon>
        <taxon>Ascomycota</taxon>
        <taxon>Pezizomycotina</taxon>
        <taxon>Sordariomycetes</taxon>
        <taxon>Hypocreomycetidae</taxon>
        <taxon>Glomerellales</taxon>
        <taxon>Glomerellaceae</taxon>
        <taxon>Colletotrichum</taxon>
    </lineage>
</organism>
<evidence type="ECO:0000313" key="1">
    <source>
        <dbReference type="EMBL" id="OLN81891.1"/>
    </source>
</evidence>
<comment type="caution">
    <text evidence="1">The sequence shown here is derived from an EMBL/GenBank/DDBJ whole genome shotgun (WGS) entry which is preliminary data.</text>
</comment>
<dbReference type="Proteomes" id="UP000186583">
    <property type="component" value="Unassembled WGS sequence"/>
</dbReference>
<dbReference type="STRING" id="708187.A0A1Q8RC39"/>
<dbReference type="AlphaFoldDB" id="A0A1Q8RC39"/>